<feature type="domain" description="AAA+ ATPase" evidence="2">
    <location>
        <begin position="35"/>
        <end position="166"/>
    </location>
</feature>
<dbReference type="Proteomes" id="UP000193498">
    <property type="component" value="Unassembled WGS sequence"/>
</dbReference>
<accession>A0A1Y1VQE8</accession>
<gene>
    <name evidence="3" type="ORF">K493DRAFT_144126</name>
</gene>
<dbReference type="Gene3D" id="3.40.50.300">
    <property type="entry name" value="P-loop containing nucleotide triphosphate hydrolases"/>
    <property type="match status" value="1"/>
</dbReference>
<evidence type="ECO:0000313" key="4">
    <source>
        <dbReference type="Proteomes" id="UP000193498"/>
    </source>
</evidence>
<dbReference type="OrthoDB" id="10251412at2759"/>
<dbReference type="PANTHER" id="PTHR23070">
    <property type="entry name" value="BCS1 AAA-TYPE ATPASE"/>
    <property type="match status" value="1"/>
</dbReference>
<keyword evidence="3" id="KW-0378">Hydrolase</keyword>
<dbReference type="SUPFAM" id="SSF52540">
    <property type="entry name" value="P-loop containing nucleoside triphosphate hydrolases"/>
    <property type="match status" value="1"/>
</dbReference>
<comment type="caution">
    <text evidence="3">The sequence shown here is derived from an EMBL/GenBank/DDBJ whole genome shotgun (WGS) entry which is preliminary data.</text>
</comment>
<evidence type="ECO:0000259" key="2">
    <source>
        <dbReference type="SMART" id="SM00382"/>
    </source>
</evidence>
<dbReference type="Pfam" id="PF00004">
    <property type="entry name" value="AAA"/>
    <property type="match status" value="1"/>
</dbReference>
<dbReference type="GO" id="GO:0016887">
    <property type="term" value="F:ATP hydrolysis activity"/>
    <property type="evidence" value="ECO:0007669"/>
    <property type="project" value="InterPro"/>
</dbReference>
<dbReference type="InterPro" id="IPR003959">
    <property type="entry name" value="ATPase_AAA_core"/>
</dbReference>
<evidence type="ECO:0000313" key="3">
    <source>
        <dbReference type="EMBL" id="ORX63532.1"/>
    </source>
</evidence>
<organism evidence="3 4">
    <name type="scientific">Basidiobolus meristosporus CBS 931.73</name>
    <dbReference type="NCBI Taxonomy" id="1314790"/>
    <lineage>
        <taxon>Eukaryota</taxon>
        <taxon>Fungi</taxon>
        <taxon>Fungi incertae sedis</taxon>
        <taxon>Zoopagomycota</taxon>
        <taxon>Entomophthoromycotina</taxon>
        <taxon>Basidiobolomycetes</taxon>
        <taxon>Basidiobolales</taxon>
        <taxon>Basidiobolaceae</taxon>
        <taxon>Basidiobolus</taxon>
    </lineage>
</organism>
<proteinExistence type="inferred from homology"/>
<protein>
    <submittedName>
        <fullName evidence="3">p-loop containing nucleoside triphosphate hydrolase protein</fullName>
    </submittedName>
</protein>
<reference evidence="3 4" key="1">
    <citation type="submission" date="2016-07" db="EMBL/GenBank/DDBJ databases">
        <title>Pervasive Adenine N6-methylation of Active Genes in Fungi.</title>
        <authorList>
            <consortium name="DOE Joint Genome Institute"/>
            <person name="Mondo S.J."/>
            <person name="Dannebaum R.O."/>
            <person name="Kuo R.C."/>
            <person name="Labutti K."/>
            <person name="Haridas S."/>
            <person name="Kuo A."/>
            <person name="Salamov A."/>
            <person name="Ahrendt S.R."/>
            <person name="Lipzen A."/>
            <person name="Sullivan W."/>
            <person name="Andreopoulos W.B."/>
            <person name="Clum A."/>
            <person name="Lindquist E."/>
            <person name="Daum C."/>
            <person name="Ramamoorthy G.K."/>
            <person name="Gryganskyi A."/>
            <person name="Culley D."/>
            <person name="Magnuson J.K."/>
            <person name="James T.Y."/>
            <person name="O'Malley M.A."/>
            <person name="Stajich J.E."/>
            <person name="Spatafora J.W."/>
            <person name="Visel A."/>
            <person name="Grigoriev I.V."/>
        </authorList>
    </citation>
    <scope>NUCLEOTIDE SEQUENCE [LARGE SCALE GENOMIC DNA]</scope>
    <source>
        <strain evidence="3 4">CBS 931.73</strain>
    </source>
</reference>
<feature type="non-terminal residue" evidence="3">
    <location>
        <position position="1"/>
    </location>
</feature>
<dbReference type="InterPro" id="IPR050747">
    <property type="entry name" value="Mitochondrial_chaperone_BCS1"/>
</dbReference>
<dbReference type="InParanoid" id="A0A1Y1VQE8"/>
<keyword evidence="4" id="KW-1185">Reference proteome</keyword>
<comment type="similarity">
    <text evidence="1">Belongs to the AAA ATPase family. BCS1 subfamily.</text>
</comment>
<dbReference type="InterPro" id="IPR003593">
    <property type="entry name" value="AAA+_ATPase"/>
</dbReference>
<sequence length="174" mass="19252">LDAVSLEKYNEDLLKLDLEAFINDKEFYHQLGLPYRRGILLFGRPGTGKTSLVNAIVSALSRDLYMINLKEIDSDTALNATFNSIPPNQIIVVEDCDTQSRGFVSLGKSGGIDGSFSLATFLANLDGHSLAPGNIIILTTNHPEMLDPAIVRPGRMDLKLEMGYCSHYQIQKMY</sequence>
<dbReference type="GO" id="GO:0005524">
    <property type="term" value="F:ATP binding"/>
    <property type="evidence" value="ECO:0007669"/>
    <property type="project" value="InterPro"/>
</dbReference>
<name>A0A1Y1VQE8_9FUNG</name>
<dbReference type="SMART" id="SM00382">
    <property type="entry name" value="AAA"/>
    <property type="match status" value="1"/>
</dbReference>
<evidence type="ECO:0000256" key="1">
    <source>
        <dbReference type="ARBA" id="ARBA00007448"/>
    </source>
</evidence>
<dbReference type="AlphaFoldDB" id="A0A1Y1VQE8"/>
<dbReference type="STRING" id="1314790.A0A1Y1VQE8"/>
<dbReference type="InterPro" id="IPR027417">
    <property type="entry name" value="P-loop_NTPase"/>
</dbReference>
<feature type="non-terminal residue" evidence="3">
    <location>
        <position position="174"/>
    </location>
</feature>
<dbReference type="EMBL" id="MCFE01001299">
    <property type="protein sequence ID" value="ORX63532.1"/>
    <property type="molecule type" value="Genomic_DNA"/>
</dbReference>